<proteinExistence type="predicted"/>
<accession>A0A815CLX7</accession>
<dbReference type="Proteomes" id="UP000681722">
    <property type="component" value="Unassembled WGS sequence"/>
</dbReference>
<dbReference type="Proteomes" id="UP000663829">
    <property type="component" value="Unassembled WGS sequence"/>
</dbReference>
<dbReference type="Gene3D" id="3.30.420.40">
    <property type="match status" value="1"/>
</dbReference>
<evidence type="ECO:0000313" key="1">
    <source>
        <dbReference type="EMBL" id="CAF1285519.1"/>
    </source>
</evidence>
<gene>
    <name evidence="1" type="ORF">GPM918_LOCUS27769</name>
    <name evidence="2" type="ORF">SRO942_LOCUS28159</name>
</gene>
<name>A0A815CLX7_9BILA</name>
<evidence type="ECO:0000313" key="3">
    <source>
        <dbReference type="Proteomes" id="UP000663829"/>
    </source>
</evidence>
<sequence length="158" mass="18045">KSAFISVTPVISTQNANSWSYYDIKTNRSEEDGSSDYLPNIAEPGTIVGHTCSKSYFSSYLAENIPVFISLGDLQYSVYNCLVENDTNNCVCNISTSAQLCVTSERQHEMNKNFKEDQLLSSYIRVPYFDNNDLFSYSITQWWKCVNIIYSNDLYVVK</sequence>
<evidence type="ECO:0000313" key="2">
    <source>
        <dbReference type="EMBL" id="CAF4085445.1"/>
    </source>
</evidence>
<feature type="non-terminal residue" evidence="1">
    <location>
        <position position="1"/>
    </location>
</feature>
<keyword evidence="3" id="KW-1185">Reference proteome</keyword>
<dbReference type="AlphaFoldDB" id="A0A815CLX7"/>
<protein>
    <submittedName>
        <fullName evidence="1">Uncharacterized protein</fullName>
    </submittedName>
</protein>
<dbReference type="EMBL" id="CAJNOQ010011802">
    <property type="protein sequence ID" value="CAF1285519.1"/>
    <property type="molecule type" value="Genomic_DNA"/>
</dbReference>
<dbReference type="OrthoDB" id="10264182at2759"/>
<comment type="caution">
    <text evidence="1">The sequence shown here is derived from an EMBL/GenBank/DDBJ whole genome shotgun (WGS) entry which is preliminary data.</text>
</comment>
<reference evidence="1" key="1">
    <citation type="submission" date="2021-02" db="EMBL/GenBank/DDBJ databases">
        <authorList>
            <person name="Nowell W R."/>
        </authorList>
    </citation>
    <scope>NUCLEOTIDE SEQUENCE</scope>
</reference>
<organism evidence="1 3">
    <name type="scientific">Didymodactylos carnosus</name>
    <dbReference type="NCBI Taxonomy" id="1234261"/>
    <lineage>
        <taxon>Eukaryota</taxon>
        <taxon>Metazoa</taxon>
        <taxon>Spiralia</taxon>
        <taxon>Gnathifera</taxon>
        <taxon>Rotifera</taxon>
        <taxon>Eurotatoria</taxon>
        <taxon>Bdelloidea</taxon>
        <taxon>Philodinida</taxon>
        <taxon>Philodinidae</taxon>
        <taxon>Didymodactylos</taxon>
    </lineage>
</organism>
<dbReference type="EMBL" id="CAJOBC010029965">
    <property type="protein sequence ID" value="CAF4085445.1"/>
    <property type="molecule type" value="Genomic_DNA"/>
</dbReference>